<dbReference type="SUPFAM" id="SSF53098">
    <property type="entry name" value="Ribonuclease H-like"/>
    <property type="match status" value="1"/>
</dbReference>
<dbReference type="InterPro" id="IPR051086">
    <property type="entry name" value="RNase_D-like"/>
</dbReference>
<keyword evidence="3 6" id="KW-0540">Nuclease</keyword>
<comment type="subcellular location">
    <subcellularLocation>
        <location evidence="6">Cytoplasm</location>
    </subcellularLocation>
</comment>
<dbReference type="InterPro" id="IPR010997">
    <property type="entry name" value="HRDC-like_sf"/>
</dbReference>
<evidence type="ECO:0000256" key="3">
    <source>
        <dbReference type="ARBA" id="ARBA00022722"/>
    </source>
</evidence>
<comment type="function">
    <text evidence="6">Exonuclease involved in the 3' processing of various precursor tRNAs. Initiates hydrolysis at the 3'-terminus of an RNA molecule and releases 5'-mononucleotides.</text>
</comment>
<keyword evidence="1 6" id="KW-0963">Cytoplasm</keyword>
<dbReference type="GO" id="GO:0003676">
    <property type="term" value="F:nucleic acid binding"/>
    <property type="evidence" value="ECO:0007669"/>
    <property type="project" value="InterPro"/>
</dbReference>
<dbReference type="Pfam" id="PF01612">
    <property type="entry name" value="DNA_pol_A_exo1"/>
    <property type="match status" value="1"/>
</dbReference>
<dbReference type="CDD" id="cd06142">
    <property type="entry name" value="RNaseD_exo"/>
    <property type="match status" value="1"/>
</dbReference>
<dbReference type="GO" id="GO:0042780">
    <property type="term" value="P:tRNA 3'-end processing"/>
    <property type="evidence" value="ECO:0007669"/>
    <property type="project" value="UniProtKB-UniRule"/>
</dbReference>
<evidence type="ECO:0000313" key="9">
    <source>
        <dbReference type="Proteomes" id="UP000464495"/>
    </source>
</evidence>
<dbReference type="EMBL" id="CP046620">
    <property type="protein sequence ID" value="QHQ34853.1"/>
    <property type="molecule type" value="Genomic_DNA"/>
</dbReference>
<dbReference type="GO" id="GO:0033890">
    <property type="term" value="F:ribonuclease D activity"/>
    <property type="evidence" value="ECO:0007669"/>
    <property type="project" value="UniProtKB-UniRule"/>
</dbReference>
<name>A0A6P1SZR0_9RHOB</name>
<evidence type="ECO:0000256" key="1">
    <source>
        <dbReference type="ARBA" id="ARBA00022490"/>
    </source>
</evidence>
<dbReference type="SUPFAM" id="SSF47819">
    <property type="entry name" value="HRDC-like"/>
    <property type="match status" value="2"/>
</dbReference>
<evidence type="ECO:0000256" key="4">
    <source>
        <dbReference type="ARBA" id="ARBA00022801"/>
    </source>
</evidence>
<evidence type="ECO:0000256" key="6">
    <source>
        <dbReference type="HAMAP-Rule" id="MF_01899"/>
    </source>
</evidence>
<dbReference type="GO" id="GO:0000166">
    <property type="term" value="F:nucleotide binding"/>
    <property type="evidence" value="ECO:0007669"/>
    <property type="project" value="InterPro"/>
</dbReference>
<evidence type="ECO:0000313" key="8">
    <source>
        <dbReference type="EMBL" id="QHQ34853.1"/>
    </source>
</evidence>
<dbReference type="NCBIfam" id="TIGR01388">
    <property type="entry name" value="rnd"/>
    <property type="match status" value="1"/>
</dbReference>
<dbReference type="Gene3D" id="3.30.420.10">
    <property type="entry name" value="Ribonuclease H-like superfamily/Ribonuclease H"/>
    <property type="match status" value="1"/>
</dbReference>
<dbReference type="InterPro" id="IPR012337">
    <property type="entry name" value="RNaseH-like_sf"/>
</dbReference>
<dbReference type="InterPro" id="IPR006292">
    <property type="entry name" value="RNase_D"/>
</dbReference>
<dbReference type="SMART" id="SM00341">
    <property type="entry name" value="HRDC"/>
    <property type="match status" value="1"/>
</dbReference>
<dbReference type="Pfam" id="PF00570">
    <property type="entry name" value="HRDC"/>
    <property type="match status" value="1"/>
</dbReference>
<dbReference type="PANTHER" id="PTHR47649:SF1">
    <property type="entry name" value="RIBONUCLEASE D"/>
    <property type="match status" value="1"/>
</dbReference>
<gene>
    <name evidence="6 8" type="primary">rnd</name>
    <name evidence="8" type="ORF">GO499_06385</name>
</gene>
<evidence type="ECO:0000256" key="2">
    <source>
        <dbReference type="ARBA" id="ARBA00022694"/>
    </source>
</evidence>
<dbReference type="RefSeq" id="WP_161861419.1">
    <property type="nucleotide sequence ID" value="NZ_CP046620.1"/>
</dbReference>
<proteinExistence type="inferred from homology"/>
<keyword evidence="9" id="KW-1185">Reference proteome</keyword>
<dbReference type="AlphaFoldDB" id="A0A6P1SZR0"/>
<dbReference type="InterPro" id="IPR002562">
    <property type="entry name" value="3'-5'_exonuclease_dom"/>
</dbReference>
<keyword evidence="5 6" id="KW-0269">Exonuclease</keyword>
<dbReference type="Gene3D" id="1.10.150.80">
    <property type="entry name" value="HRDC domain"/>
    <property type="match status" value="1"/>
</dbReference>
<dbReference type="PROSITE" id="PS50967">
    <property type="entry name" value="HRDC"/>
    <property type="match status" value="1"/>
</dbReference>
<comment type="cofactor">
    <cofactor evidence="6">
        <name>a divalent metal cation</name>
        <dbReference type="ChEBI" id="CHEBI:60240"/>
    </cofactor>
</comment>
<dbReference type="SMART" id="SM00474">
    <property type="entry name" value="35EXOc"/>
    <property type="match status" value="1"/>
</dbReference>
<sequence length="386" mass="42924">MKTIAKTTELAEFCDRAKEKPFVTVDTEFLRERTYFAQLCLVQLAFDGDGADDSALVDVLADGLDLQPLYDLFTDPRVVKVFHAARQDLEIFYVDGGVIPAPLFDTQIAAMVCGFGEQVGYETLVRTICKTGLDKSSRFTDWSRRPLSTKQMEYAVADVTHLRDIYRFLSAKLAETERHAWVSEEVDVLMSPETYVTEPSEAWRRIKTRSNAPRFLGAVQKLAEYREREAIRRNVPRGRIFKDDVIVELAATRPKSLDDLGKSRLLNRDSRKGDTADAILSAIRQAAEMPAEELPKAPEPRKRKPGGEGLADLLRVLLKARAEETGVAQKLIASAADLEEIAASVDANVPAFKGWRRTVFGADALRLCQGEIALSSNGASVTIVEL</sequence>
<dbReference type="InterPro" id="IPR044876">
    <property type="entry name" value="HRDC_dom_sf"/>
</dbReference>
<keyword evidence="4 6" id="KW-0378">Hydrolase</keyword>
<keyword evidence="2 6" id="KW-0819">tRNA processing</keyword>
<dbReference type="KEGG" id="amaq:GO499_06385"/>
<feature type="domain" description="HRDC" evidence="7">
    <location>
        <begin position="212"/>
        <end position="293"/>
    </location>
</feature>
<dbReference type="PANTHER" id="PTHR47649">
    <property type="entry name" value="RIBONUCLEASE D"/>
    <property type="match status" value="1"/>
</dbReference>
<dbReference type="Proteomes" id="UP000464495">
    <property type="component" value="Chromosome"/>
</dbReference>
<comment type="similarity">
    <text evidence="6">Belongs to the RNase D family.</text>
</comment>
<organism evidence="8 9">
    <name type="scientific">Algicella marina</name>
    <dbReference type="NCBI Taxonomy" id="2683284"/>
    <lineage>
        <taxon>Bacteria</taxon>
        <taxon>Pseudomonadati</taxon>
        <taxon>Pseudomonadota</taxon>
        <taxon>Alphaproteobacteria</taxon>
        <taxon>Rhodobacterales</taxon>
        <taxon>Paracoccaceae</taxon>
        <taxon>Algicella</taxon>
    </lineage>
</organism>
<comment type="catalytic activity">
    <reaction evidence="6">
        <text>Exonucleolytic cleavage that removes extra residues from the 3'-terminus of tRNA to produce 5'-mononucleotides.</text>
        <dbReference type="EC" id="3.1.13.5"/>
    </reaction>
</comment>
<accession>A0A6P1SZR0</accession>
<protein>
    <recommendedName>
        <fullName evidence="6">Ribonuclease D</fullName>
        <shortName evidence="6">RNase D</shortName>
        <ecNumber evidence="6">3.1.13.5</ecNumber>
    </recommendedName>
</protein>
<dbReference type="GO" id="GO:0008408">
    <property type="term" value="F:3'-5' exonuclease activity"/>
    <property type="evidence" value="ECO:0007669"/>
    <property type="project" value="InterPro"/>
</dbReference>
<evidence type="ECO:0000259" key="7">
    <source>
        <dbReference type="PROSITE" id="PS50967"/>
    </source>
</evidence>
<dbReference type="InterPro" id="IPR002121">
    <property type="entry name" value="HRDC_dom"/>
</dbReference>
<dbReference type="InterPro" id="IPR036397">
    <property type="entry name" value="RNaseH_sf"/>
</dbReference>
<dbReference type="GO" id="GO:0005737">
    <property type="term" value="C:cytoplasm"/>
    <property type="evidence" value="ECO:0007669"/>
    <property type="project" value="UniProtKB-SubCell"/>
</dbReference>
<reference evidence="8 9" key="1">
    <citation type="submission" date="2019-12" db="EMBL/GenBank/DDBJ databases">
        <title>Complete genome sequence of Algicella marina strain 9Alg 56(T) isolated from the red alga Tichocarpus crinitus.</title>
        <authorList>
            <person name="Kim S.-G."/>
            <person name="Nedashkovskaya O.I."/>
        </authorList>
    </citation>
    <scope>NUCLEOTIDE SEQUENCE [LARGE SCALE GENOMIC DNA]</scope>
    <source>
        <strain evidence="8 9">9Alg 56</strain>
    </source>
</reference>
<dbReference type="EC" id="3.1.13.5" evidence="6"/>
<dbReference type="HAMAP" id="MF_01899">
    <property type="entry name" value="RNase_D"/>
    <property type="match status" value="1"/>
</dbReference>
<evidence type="ECO:0000256" key="5">
    <source>
        <dbReference type="ARBA" id="ARBA00022839"/>
    </source>
</evidence>